<dbReference type="Proteomes" id="UP000824881">
    <property type="component" value="Unassembled WGS sequence"/>
</dbReference>
<sequence length="771" mass="86370">MIQTSPTPSLPIELVIMILQQSYFKNQKSRAPDYITLAAAALVHRSWTSAAQALLFRHITYLKSKSFMKAHADPVSMQHLFQHVRILDIGLGIPTESETTPDCDIDHLPALLRRCTGLYELVLSIRSSLSFEGVTFSRMKELADSRIIRLRALNITCSPHSPIVYQLLSLFPTVSFLSVWSELSGMVPRNIKARFSLSELKMARAMPEDTLAWLLEKSRDTLTVLDLRDPPSRPALTILESYAPNIRSLRLMIQTSRMANFVRSCESLIDLTVLNLPMTVEFSKPPPFLRSLTFVNHAGSRSLMKRVIAMVLNLPNLKHLTCDEASSPMDRNFPELKVVCEERGVMLHVTNIFYEMTYVKVKTHPTARNQAVSTQPLLAGSIVLSNQAFATVLFENQKGRRCDHCLVLSETLRKCSGCASCCYCDANCQTRHWPSHKKLCKRWNSFASSNEFQALPPHERLDCVLLSYFASPLSANDQLAIFKSLLPGPTHHSPPPTCTPVDGADGLYDRFGNNNFTIHSHLNSFAHGIFPLASRLFNHSCTPNAAARYKLVRGQAVTMEVVALRDIAEGEEICIPYLDPALLQTRQQIFQLTYGFQCTCISCEGLKSVGPIPDVPQDPARLAALEYRLRTFIGVDDLEHCVLRTKPITQSLPSEIRCFLKEDYIEHLSGVFSQSSHDGPYDRALDSGTTLLAMYLLIYPENYPQIGSFHHPAALPPADSPLRHARARVGEDSLERQHANERHSSATARHGTSAGVSIRQSQNPWPIWSRG</sequence>
<evidence type="ECO:0000313" key="2">
    <source>
        <dbReference type="Proteomes" id="UP000824881"/>
    </source>
</evidence>
<reference evidence="1 2" key="1">
    <citation type="journal article" date="2021" name="Appl. Environ. Microbiol.">
        <title>Genetic linkage and physical mapping for an oyster mushroom Pleurotus cornucopiae and QTL analysis for the trait cap color.</title>
        <authorList>
            <person name="Zhang Y."/>
            <person name="Gao W."/>
            <person name="Sonnenberg A."/>
            <person name="Chen Q."/>
            <person name="Zhang J."/>
            <person name="Huang C."/>
        </authorList>
    </citation>
    <scope>NUCLEOTIDE SEQUENCE [LARGE SCALE GENOMIC DNA]</scope>
    <source>
        <strain evidence="1">CCMSSC00406</strain>
    </source>
</reference>
<keyword evidence="2" id="KW-1185">Reference proteome</keyword>
<evidence type="ECO:0000313" key="1">
    <source>
        <dbReference type="EMBL" id="KAG9227581.1"/>
    </source>
</evidence>
<protein>
    <submittedName>
        <fullName evidence="1">Uncharacterized protein</fullName>
    </submittedName>
</protein>
<gene>
    <name evidence="1" type="ORF">CCMSSC00406_0000773</name>
</gene>
<organism evidence="1 2">
    <name type="scientific">Pleurotus cornucopiae</name>
    <name type="common">Cornucopia mushroom</name>
    <dbReference type="NCBI Taxonomy" id="5321"/>
    <lineage>
        <taxon>Eukaryota</taxon>
        <taxon>Fungi</taxon>
        <taxon>Dikarya</taxon>
        <taxon>Basidiomycota</taxon>
        <taxon>Agaricomycotina</taxon>
        <taxon>Agaricomycetes</taxon>
        <taxon>Agaricomycetidae</taxon>
        <taxon>Agaricales</taxon>
        <taxon>Pleurotineae</taxon>
        <taxon>Pleurotaceae</taxon>
        <taxon>Pleurotus</taxon>
    </lineage>
</organism>
<dbReference type="EMBL" id="WQMT02000001">
    <property type="protein sequence ID" value="KAG9227581.1"/>
    <property type="molecule type" value="Genomic_DNA"/>
</dbReference>
<accession>A0ACB7JC52</accession>
<name>A0ACB7JC52_PLECO</name>
<proteinExistence type="predicted"/>
<comment type="caution">
    <text evidence="1">The sequence shown here is derived from an EMBL/GenBank/DDBJ whole genome shotgun (WGS) entry which is preliminary data.</text>
</comment>